<accession>A0A1R4HCL2</accession>
<keyword evidence="2" id="KW-1185">Reference proteome</keyword>
<dbReference type="Proteomes" id="UP000195667">
    <property type="component" value="Unassembled WGS sequence"/>
</dbReference>
<evidence type="ECO:0000313" key="1">
    <source>
        <dbReference type="EMBL" id="SJM93771.1"/>
    </source>
</evidence>
<evidence type="ECO:0000313" key="2">
    <source>
        <dbReference type="Proteomes" id="UP000195667"/>
    </source>
</evidence>
<organism evidence="1 2">
    <name type="scientific">Crenothrix polyspora</name>
    <dbReference type="NCBI Taxonomy" id="360316"/>
    <lineage>
        <taxon>Bacteria</taxon>
        <taxon>Pseudomonadati</taxon>
        <taxon>Pseudomonadota</taxon>
        <taxon>Gammaproteobacteria</taxon>
        <taxon>Methylococcales</taxon>
        <taxon>Crenotrichaceae</taxon>
        <taxon>Crenothrix</taxon>
    </lineage>
</organism>
<name>A0A1R4HCL2_9GAMM</name>
<protein>
    <submittedName>
        <fullName evidence="1">Uncharacterized protein</fullName>
    </submittedName>
</protein>
<proteinExistence type="predicted"/>
<sequence>MSLIRVIKTFFCLNNLQALLLTEIFYANNSYSHADCIESINGMYGDTRYAYESIC</sequence>
<reference evidence="2" key="1">
    <citation type="submission" date="2017-02" db="EMBL/GenBank/DDBJ databases">
        <authorList>
            <person name="Daims H."/>
        </authorList>
    </citation>
    <scope>NUCLEOTIDE SEQUENCE [LARGE SCALE GENOMIC DNA]</scope>
</reference>
<dbReference type="AlphaFoldDB" id="A0A1R4HCL2"/>
<gene>
    <name evidence="1" type="ORF">CRENPOLYSF1_470052</name>
</gene>
<dbReference type="EMBL" id="FUKI01000123">
    <property type="protein sequence ID" value="SJM93771.1"/>
    <property type="molecule type" value="Genomic_DNA"/>
</dbReference>